<keyword evidence="2" id="KW-0732">Signal</keyword>
<accession>A0A7E4ZQD2</accession>
<evidence type="ECO:0000256" key="1">
    <source>
        <dbReference type="SAM" id="MobiDB-lite"/>
    </source>
</evidence>
<evidence type="ECO:0000313" key="3">
    <source>
        <dbReference type="Proteomes" id="UP000492821"/>
    </source>
</evidence>
<feature type="chain" id="PRO_5028842070" evidence="2">
    <location>
        <begin position="23"/>
        <end position="77"/>
    </location>
</feature>
<keyword evidence="3" id="KW-1185">Reference proteome</keyword>
<evidence type="ECO:0000256" key="2">
    <source>
        <dbReference type="SAM" id="SignalP"/>
    </source>
</evidence>
<dbReference type="WBParaSite" id="Pan_g11152.t1">
    <property type="protein sequence ID" value="Pan_g11152.t1"/>
    <property type="gene ID" value="Pan_g11152"/>
</dbReference>
<feature type="region of interest" description="Disordered" evidence="1">
    <location>
        <begin position="57"/>
        <end position="77"/>
    </location>
</feature>
<protein>
    <submittedName>
        <fullName evidence="4">Secreted protein</fullName>
    </submittedName>
</protein>
<sequence length="77" mass="8777">MKFLQAALVILSLAVVLDTVAGYISNLPSFCNDDRLLIKDNSKCQWKKPGFVVTTRIQKPKSKRGRRASHLPDRFFK</sequence>
<reference evidence="3" key="1">
    <citation type="journal article" date="2013" name="Genetics">
        <title>The draft genome and transcriptome of Panagrellus redivivus are shaped by the harsh demands of a free-living lifestyle.</title>
        <authorList>
            <person name="Srinivasan J."/>
            <person name="Dillman A.R."/>
            <person name="Macchietto M.G."/>
            <person name="Heikkinen L."/>
            <person name="Lakso M."/>
            <person name="Fracchia K.M."/>
            <person name="Antoshechkin I."/>
            <person name="Mortazavi A."/>
            <person name="Wong G."/>
            <person name="Sternberg P.W."/>
        </authorList>
    </citation>
    <scope>NUCLEOTIDE SEQUENCE [LARGE SCALE GENOMIC DNA]</scope>
    <source>
        <strain evidence="3">MT8872</strain>
    </source>
</reference>
<evidence type="ECO:0000313" key="4">
    <source>
        <dbReference type="WBParaSite" id="Pan_g11152.t1"/>
    </source>
</evidence>
<name>A0A7E4ZQD2_PANRE</name>
<dbReference type="AlphaFoldDB" id="A0A7E4ZQD2"/>
<proteinExistence type="predicted"/>
<feature type="signal peptide" evidence="2">
    <location>
        <begin position="1"/>
        <end position="22"/>
    </location>
</feature>
<feature type="compositionally biased region" description="Basic residues" evidence="1">
    <location>
        <begin position="58"/>
        <end position="69"/>
    </location>
</feature>
<organism evidence="3 4">
    <name type="scientific">Panagrellus redivivus</name>
    <name type="common">Microworm</name>
    <dbReference type="NCBI Taxonomy" id="6233"/>
    <lineage>
        <taxon>Eukaryota</taxon>
        <taxon>Metazoa</taxon>
        <taxon>Ecdysozoa</taxon>
        <taxon>Nematoda</taxon>
        <taxon>Chromadorea</taxon>
        <taxon>Rhabditida</taxon>
        <taxon>Tylenchina</taxon>
        <taxon>Panagrolaimomorpha</taxon>
        <taxon>Panagrolaimoidea</taxon>
        <taxon>Panagrolaimidae</taxon>
        <taxon>Panagrellus</taxon>
    </lineage>
</organism>
<dbReference type="Proteomes" id="UP000492821">
    <property type="component" value="Unassembled WGS sequence"/>
</dbReference>
<reference evidence="4" key="2">
    <citation type="submission" date="2020-10" db="UniProtKB">
        <authorList>
            <consortium name="WormBaseParasite"/>
        </authorList>
    </citation>
    <scope>IDENTIFICATION</scope>
</reference>